<keyword evidence="1" id="KW-0472">Membrane</keyword>
<organism evidence="2 3">
    <name type="scientific">Desulfobacter latus</name>
    <dbReference type="NCBI Taxonomy" id="2292"/>
    <lineage>
        <taxon>Bacteria</taxon>
        <taxon>Pseudomonadati</taxon>
        <taxon>Thermodesulfobacteriota</taxon>
        <taxon>Desulfobacteria</taxon>
        <taxon>Desulfobacterales</taxon>
        <taxon>Desulfobacteraceae</taxon>
        <taxon>Desulfobacter</taxon>
    </lineage>
</organism>
<protein>
    <submittedName>
        <fullName evidence="2">Uncharacterized protein</fullName>
    </submittedName>
</protein>
<keyword evidence="1" id="KW-1133">Transmembrane helix</keyword>
<feature type="transmembrane region" description="Helical" evidence="1">
    <location>
        <begin position="564"/>
        <end position="582"/>
    </location>
</feature>
<dbReference type="InterPro" id="IPR013783">
    <property type="entry name" value="Ig-like_fold"/>
</dbReference>
<gene>
    <name evidence="2" type="ORF">HXW94_08640</name>
</gene>
<evidence type="ECO:0000313" key="2">
    <source>
        <dbReference type="EMBL" id="NWH05048.1"/>
    </source>
</evidence>
<keyword evidence="1" id="KW-0812">Transmembrane</keyword>
<feature type="transmembrane region" description="Helical" evidence="1">
    <location>
        <begin position="530"/>
        <end position="552"/>
    </location>
</feature>
<proteinExistence type="predicted"/>
<feature type="transmembrane region" description="Helical" evidence="1">
    <location>
        <begin position="499"/>
        <end position="518"/>
    </location>
</feature>
<feature type="transmembrane region" description="Helical" evidence="1">
    <location>
        <begin position="594"/>
        <end position="617"/>
    </location>
</feature>
<comment type="caution">
    <text evidence="2">The sequence shown here is derived from an EMBL/GenBank/DDBJ whole genome shotgun (WGS) entry which is preliminary data.</text>
</comment>
<feature type="transmembrane region" description="Helical" evidence="1">
    <location>
        <begin position="629"/>
        <end position="649"/>
    </location>
</feature>
<sequence>MGRILSYRNGTFIVLLIILLSFINTTEAIPSENELKNKYLEILENGVDCFEPFYKENSSTSNTGFFDLRDYGNWTHPRNESYHTLCIIPGNGQVILTYAVLLKYSHKEFFGQGHYSRKIIFDHLVKTIRWICLSSSYVPKSLPYLPEARDDIRDGEQWHRKWGLRQDLLGYLSVGAALVWPDLTEEIRSLLGKVFAGTGIKGRLIRTTQKGNGNHDQVKQDLSSTIGAAFLLTEHPDHDKYWEFVTGAGIDMVSTVNDFVSHEIVENKMLKSIAAGANLNSDYSSFHHNHPSVWYGIDLIFEGRSYVEILSKLTELDVPETYTYNGNGFDGVHKYAMILSTKAGVINHLRSPEYDSSYGAGLLAFCYGAVLKNDSTSIELEKNAAGILAGHTKAIGQYDYHRGSWAKAAMAFLMHELHPPKKVEEGIAENLNGSHYFEKLRAIIFRSHNSWTSFVWGSDHGEPASSGAGGQIMPLRLESPLIYNTSDSLSGSILEHRPFSIYSVLLACSIGCAIASYLTMKKNFQPRIFIFLCFMFLQSLLFIGAVDFFFTLPLQVPRTVIPRFILAFWGILWILCGIIFIWQREKISPVHGVSITQVTNSFMFSLLIIPVSIFLMMRTPWIEFLNFRSLFSAVWVFIIVIISSLFMLFNKPQNRIFLRIAFFLVFLFLVLNALLQLHSQTLEPFYLRLVSIRNIQRIQFAGIVSVIVLSSGIIIGYSFNKKLIIMNSIFFSGIFIFSAMVVAILSFGRFNIPKIERMEKELSDDGFFTFGQISSKVATKQQAFFCFDKGPSITFLKVWGKKDAFITYSGLPVSFYQRDNFVDSRLITYENGKEQIRFLNDAKSNWWCLDNKLGLVFTGGEEILSGTRRIGPNWARTESYRDKIDVVYASPLRKKINEGDLIVEIAAVLKPNANTSDLNQMRSDANKIRITNLPKDWAATLLPVKDLGLFWAIASFSKQSAKASLTLSFNGWSPVLSSGGTIDAGRLRLEPRLQSFGAIRDDSCLLAQNVSDSKIYAKKVNANHYKFVSESRDNVVIKLKWWGPKIKKAVMTTENGERFFIREKIADENGIEVEFNKECCLEVTTEDSLDTFPPFVEVASPLLTENNQLKITVNSKDRSGLNYVQLFMDGKGLSTIQTPPYEWLVTPKNDIHSFYAIAVDKSDLLNKRRSFSTVWQKNR</sequence>
<dbReference type="RefSeq" id="WP_178366505.1">
    <property type="nucleotide sequence ID" value="NZ_JACADJ010000023.1"/>
</dbReference>
<dbReference type="EMBL" id="JACADJ010000023">
    <property type="protein sequence ID" value="NWH05048.1"/>
    <property type="molecule type" value="Genomic_DNA"/>
</dbReference>
<accession>A0A850T975</accession>
<name>A0A850T975_9BACT</name>
<reference evidence="2 3" key="1">
    <citation type="submission" date="2020-06" db="EMBL/GenBank/DDBJ databases">
        <title>High-quality draft genome of sulfate reducer Desulfobacter latus type strain AcrS2 isolated from marine sediment.</title>
        <authorList>
            <person name="Hoppe M."/>
            <person name="Larsen C.K."/>
            <person name="Marshall I.P.G."/>
            <person name="Schramm A."/>
            <person name="Marietou A.G."/>
        </authorList>
    </citation>
    <scope>NUCLEOTIDE SEQUENCE [LARGE SCALE GENOMIC DNA]</scope>
    <source>
        <strain evidence="2 3">AcRS2</strain>
    </source>
</reference>
<evidence type="ECO:0000256" key="1">
    <source>
        <dbReference type="SAM" id="Phobius"/>
    </source>
</evidence>
<feature type="transmembrane region" description="Helical" evidence="1">
    <location>
        <begin position="698"/>
        <end position="717"/>
    </location>
</feature>
<dbReference type="Gene3D" id="2.60.40.10">
    <property type="entry name" value="Immunoglobulins"/>
    <property type="match status" value="1"/>
</dbReference>
<dbReference type="AlphaFoldDB" id="A0A850T975"/>
<feature type="transmembrane region" description="Helical" evidence="1">
    <location>
        <begin position="729"/>
        <end position="748"/>
    </location>
</feature>
<keyword evidence="3" id="KW-1185">Reference proteome</keyword>
<dbReference type="Proteomes" id="UP000553343">
    <property type="component" value="Unassembled WGS sequence"/>
</dbReference>
<feature type="transmembrane region" description="Helical" evidence="1">
    <location>
        <begin position="656"/>
        <end position="678"/>
    </location>
</feature>
<evidence type="ECO:0000313" key="3">
    <source>
        <dbReference type="Proteomes" id="UP000553343"/>
    </source>
</evidence>